<reference evidence="2" key="1">
    <citation type="submission" date="2021-06" db="EMBL/GenBank/DDBJ databases">
        <authorList>
            <person name="Hodson N. C."/>
            <person name="Mongue J. A."/>
            <person name="Jaron S. K."/>
        </authorList>
    </citation>
    <scope>NUCLEOTIDE SEQUENCE</scope>
</reference>
<dbReference type="AlphaFoldDB" id="A0A8J2LCK5"/>
<comment type="caution">
    <text evidence="2">The sequence shown here is derived from an EMBL/GenBank/DDBJ whole genome shotgun (WGS) entry which is preliminary data.</text>
</comment>
<evidence type="ECO:0000313" key="2">
    <source>
        <dbReference type="EMBL" id="CAG7829744.1"/>
    </source>
</evidence>
<feature type="non-terminal residue" evidence="2">
    <location>
        <position position="177"/>
    </location>
</feature>
<keyword evidence="3" id="KW-1185">Reference proteome</keyword>
<name>A0A8J2LCK5_9HEXA</name>
<feature type="region of interest" description="Disordered" evidence="1">
    <location>
        <begin position="91"/>
        <end position="177"/>
    </location>
</feature>
<feature type="compositionally biased region" description="Polar residues" evidence="1">
    <location>
        <begin position="165"/>
        <end position="177"/>
    </location>
</feature>
<organism evidence="2 3">
    <name type="scientific">Allacma fusca</name>
    <dbReference type="NCBI Taxonomy" id="39272"/>
    <lineage>
        <taxon>Eukaryota</taxon>
        <taxon>Metazoa</taxon>
        <taxon>Ecdysozoa</taxon>
        <taxon>Arthropoda</taxon>
        <taxon>Hexapoda</taxon>
        <taxon>Collembola</taxon>
        <taxon>Symphypleona</taxon>
        <taxon>Sminthuridae</taxon>
        <taxon>Allacma</taxon>
    </lineage>
</organism>
<feature type="compositionally biased region" description="Basic and acidic residues" evidence="1">
    <location>
        <begin position="91"/>
        <end position="105"/>
    </location>
</feature>
<dbReference type="EMBL" id="CAJVCH010552713">
    <property type="protein sequence ID" value="CAG7829744.1"/>
    <property type="molecule type" value="Genomic_DNA"/>
</dbReference>
<feature type="compositionally biased region" description="Polar residues" evidence="1">
    <location>
        <begin position="138"/>
        <end position="149"/>
    </location>
</feature>
<gene>
    <name evidence="2" type="ORF">AFUS01_LOCUS39589</name>
</gene>
<evidence type="ECO:0000256" key="1">
    <source>
        <dbReference type="SAM" id="MobiDB-lite"/>
    </source>
</evidence>
<feature type="compositionally biased region" description="Low complexity" evidence="1">
    <location>
        <begin position="121"/>
        <end position="134"/>
    </location>
</feature>
<feature type="compositionally biased region" description="Basic and acidic residues" evidence="1">
    <location>
        <begin position="111"/>
        <end position="120"/>
    </location>
</feature>
<proteinExistence type="predicted"/>
<evidence type="ECO:0000313" key="3">
    <source>
        <dbReference type="Proteomes" id="UP000708208"/>
    </source>
</evidence>
<protein>
    <submittedName>
        <fullName evidence="2">Uncharacterized protein</fullName>
    </submittedName>
</protein>
<accession>A0A8J2LCK5</accession>
<dbReference type="Proteomes" id="UP000708208">
    <property type="component" value="Unassembled WGS sequence"/>
</dbReference>
<feature type="non-terminal residue" evidence="2">
    <location>
        <position position="1"/>
    </location>
</feature>
<sequence>TDPGTELFSDLKPVQTTPTLAVDEKFPERIKLGRVFAIEKKSSPPDFPRLRAKSVDSGGIQLFSDLKPIQTTPALSIHEKFPERIKLGRVFAIEKQRRGSEDRTKPTTVDRPTKNSKPEESQQLEPSQESSQEPTIIEESNLQENIPQSQEREEQLKVALETADQPDTNTEAKSAEI</sequence>